<proteinExistence type="predicted"/>
<dbReference type="Pfam" id="PF07812">
    <property type="entry name" value="TfuA"/>
    <property type="match status" value="1"/>
</dbReference>
<comment type="caution">
    <text evidence="2">The sequence shown here is derived from an EMBL/GenBank/DDBJ whole genome shotgun (WGS) entry which is preliminary data.</text>
</comment>
<dbReference type="AlphaFoldDB" id="A0A7Z7IPN8"/>
<evidence type="ECO:0000313" key="2">
    <source>
        <dbReference type="EMBL" id="SOJ57526.1"/>
    </source>
</evidence>
<dbReference type="InterPro" id="IPR012924">
    <property type="entry name" value="TfuA_core"/>
</dbReference>
<dbReference type="Proteomes" id="UP000554965">
    <property type="component" value="Unassembled WGS sequence"/>
</dbReference>
<feature type="domain" description="TfuA-like core" evidence="1">
    <location>
        <begin position="1"/>
        <end position="44"/>
    </location>
</feature>
<accession>A0A7Z7IPN8</accession>
<sequence>MRAAEQHLFGMEGYGWIFEHDRDGVLVADDEVAMVHGDREDVPQSQSVAGRLRSLPVDVKRSDAVIALHEVIRGHRGGGARRAEPPPTIWSERFRPRWQLCLLESIQINFGT</sequence>
<dbReference type="EMBL" id="OCTY01000002">
    <property type="protein sequence ID" value="SOJ57526.1"/>
    <property type="molecule type" value="Genomic_DNA"/>
</dbReference>
<organism evidence="2 3">
    <name type="scientific">Mycobacterium simulans</name>
    <dbReference type="NCBI Taxonomy" id="627089"/>
    <lineage>
        <taxon>Bacteria</taxon>
        <taxon>Bacillati</taxon>
        <taxon>Actinomycetota</taxon>
        <taxon>Actinomycetes</taxon>
        <taxon>Mycobacteriales</taxon>
        <taxon>Mycobacteriaceae</taxon>
        <taxon>Mycobacterium</taxon>
    </lineage>
</organism>
<evidence type="ECO:0000259" key="1">
    <source>
        <dbReference type="Pfam" id="PF07812"/>
    </source>
</evidence>
<evidence type="ECO:0000313" key="3">
    <source>
        <dbReference type="Proteomes" id="UP000554965"/>
    </source>
</evidence>
<protein>
    <recommendedName>
        <fullName evidence="1">TfuA-like core domain-containing protein</fullName>
    </recommendedName>
</protein>
<reference evidence="2 3" key="1">
    <citation type="submission" date="2017-10" db="EMBL/GenBank/DDBJ databases">
        <authorList>
            <consortium name="Urmite Genomes"/>
        </authorList>
    </citation>
    <scope>NUCLEOTIDE SEQUENCE [LARGE SCALE GENOMIC DNA]</scope>
    <source>
        <strain evidence="2 3">FB-527</strain>
    </source>
</reference>
<gene>
    <name evidence="2" type="ORF">MSIMFB_05004</name>
</gene>
<name>A0A7Z7IPN8_9MYCO</name>
<keyword evidence="3" id="KW-1185">Reference proteome</keyword>